<organism evidence="5 6">
    <name type="scientific">Litorilinea aerophila</name>
    <dbReference type="NCBI Taxonomy" id="1204385"/>
    <lineage>
        <taxon>Bacteria</taxon>
        <taxon>Bacillati</taxon>
        <taxon>Chloroflexota</taxon>
        <taxon>Caldilineae</taxon>
        <taxon>Caldilineales</taxon>
        <taxon>Caldilineaceae</taxon>
        <taxon>Litorilinea</taxon>
    </lineage>
</organism>
<evidence type="ECO:0000313" key="5">
    <source>
        <dbReference type="EMBL" id="TQE93842.1"/>
    </source>
</evidence>
<accession>A0A540VAS7</accession>
<dbReference type="InterPro" id="IPR003953">
    <property type="entry name" value="FAD-dep_OxRdtase_2_FAD-bd"/>
</dbReference>
<dbReference type="GO" id="GO:0004368">
    <property type="term" value="F:glycerol-3-phosphate dehydrogenase (quinone) activity"/>
    <property type="evidence" value="ECO:0007669"/>
    <property type="project" value="UniProtKB-EC"/>
</dbReference>
<dbReference type="GO" id="GO:0009331">
    <property type="term" value="C:glycerol-3-phosphate dehydrogenase (FAD) complex"/>
    <property type="evidence" value="ECO:0007669"/>
    <property type="project" value="InterPro"/>
</dbReference>
<evidence type="ECO:0000256" key="1">
    <source>
        <dbReference type="ARBA" id="ARBA00022630"/>
    </source>
</evidence>
<evidence type="ECO:0000313" key="6">
    <source>
        <dbReference type="Proteomes" id="UP000317371"/>
    </source>
</evidence>
<evidence type="ECO:0000256" key="3">
    <source>
        <dbReference type="ARBA" id="ARBA00023002"/>
    </source>
</evidence>
<dbReference type="SUPFAM" id="SSF51905">
    <property type="entry name" value="FAD/NAD(P)-binding domain"/>
    <property type="match status" value="1"/>
</dbReference>
<protein>
    <submittedName>
        <fullName evidence="5">Anaerobic glycerol-3-phosphate dehydrogenase subunit B</fullName>
        <ecNumber evidence="5">1.1.5.3</ecNumber>
    </submittedName>
</protein>
<dbReference type="Proteomes" id="UP000317371">
    <property type="component" value="Unassembled WGS sequence"/>
</dbReference>
<comment type="caution">
    <text evidence="5">The sequence shown here is derived from an EMBL/GenBank/DDBJ whole genome shotgun (WGS) entry which is preliminary data.</text>
</comment>
<reference evidence="5 6" key="1">
    <citation type="submission" date="2019-06" db="EMBL/GenBank/DDBJ databases">
        <title>Genome sequence of Litorilinea aerophila BAA-2444.</title>
        <authorList>
            <person name="Maclea K.S."/>
            <person name="Maurais E.G."/>
            <person name="Iannazzi L.C."/>
        </authorList>
    </citation>
    <scope>NUCLEOTIDE SEQUENCE [LARGE SCALE GENOMIC DNA]</scope>
    <source>
        <strain evidence="5 6">ATCC BAA-2444</strain>
    </source>
</reference>
<keyword evidence="3 5" id="KW-0560">Oxidoreductase</keyword>
<dbReference type="RefSeq" id="WP_141611871.1">
    <property type="nucleotide sequence ID" value="NZ_VIGC02000032.1"/>
</dbReference>
<dbReference type="InterPro" id="IPR036188">
    <property type="entry name" value="FAD/NAD-bd_sf"/>
</dbReference>
<dbReference type="InParanoid" id="A0A540VAS7"/>
<dbReference type="Gene3D" id="3.50.50.60">
    <property type="entry name" value="FAD/NAD(P)-binding domain"/>
    <property type="match status" value="1"/>
</dbReference>
<dbReference type="PIRSF" id="PIRSF000141">
    <property type="entry name" value="Anaerobic_G3P_dh"/>
    <property type="match status" value="1"/>
</dbReference>
<proteinExistence type="predicted"/>
<dbReference type="EMBL" id="VIGC01000032">
    <property type="protein sequence ID" value="TQE93842.1"/>
    <property type="molecule type" value="Genomic_DNA"/>
</dbReference>
<feature type="domain" description="FAD-dependent oxidoreductase 2 FAD-binding" evidence="4">
    <location>
        <begin position="4"/>
        <end position="397"/>
    </location>
</feature>
<gene>
    <name evidence="5" type="primary">glpB</name>
    <name evidence="5" type="ORF">FKZ61_19655</name>
</gene>
<dbReference type="EC" id="1.1.5.3" evidence="5"/>
<evidence type="ECO:0000256" key="2">
    <source>
        <dbReference type="ARBA" id="ARBA00022643"/>
    </source>
</evidence>
<dbReference type="InterPro" id="IPR009158">
    <property type="entry name" value="G3P_DH_GlpB_su"/>
</dbReference>
<name>A0A540VAS7_9CHLR</name>
<dbReference type="Pfam" id="PF00890">
    <property type="entry name" value="FAD_binding_2"/>
    <property type="match status" value="1"/>
</dbReference>
<evidence type="ECO:0000259" key="4">
    <source>
        <dbReference type="Pfam" id="PF00890"/>
    </source>
</evidence>
<sequence>MRPDLLVIGAGLAGLSAALRATQAGLRVRIIAKGLGTLHWSTGNLDLLGYLPGAPHPVRKPMEAIYTLPESHPYARLGPERIGHCLSWWQKALGAAGLAYRPATPARSNWLLPSPAGAVRPTYLATEAQAGGDLSQAEPMLIVGFQGMRDFYPHLIAENLTRQGYAARAATLSLAVITRRQDSNTLHLAQELERPGRVQELAAALRPLVRPGERVGLPAILGLERHQAIWQGLATALDAPVFEIPTLPPSVPGIRLHRALTRHLEAQGVQIQVGLTAIGFQADRGRILAVETESSARPWRHQAEGFLLATGGILGGGFNSDPQGRFWEVVFNLPLTVPQDRNAWFRPHFLAPEGHPVFRGGLAVDGCFRPVDGHGTPLYQNLWAAGNLLAHVDAIQERSVEGLAVITGMAAAEALLA</sequence>
<keyword evidence="1" id="KW-0285">Flavoprotein</keyword>
<dbReference type="NCBIfam" id="TIGR03378">
    <property type="entry name" value="glycerol3P_GlpB"/>
    <property type="match status" value="1"/>
</dbReference>
<dbReference type="OrthoDB" id="140595at2"/>
<keyword evidence="2" id="KW-0288">FMN</keyword>
<keyword evidence="6" id="KW-1185">Reference proteome</keyword>
<dbReference type="AlphaFoldDB" id="A0A540VAS7"/>